<sequence length="317" mass="37158">RWPLNSNEFTHCAISWKLMYSLSSTTKISVSLWLPLLVKIFLMVSNQLLTKSYLFFRNFKSFFNKVNYSNLVGSSETTRTTLYNDHFYQWLAGLIDGCGSFKVNKKGNVNLEILLPLSEEKTLKYLQDKLGGSIKLRSGYNMLRYRLQEKKAILNLITRINGEIRTSKKFKQLSHICVLINKPILTPNKLHFSHFWFAGFWDANLNFELDSSSKKPQLIISSNNKLLVDILFFKQIFGGLISYNRGSNGYYKWSISKKDDLLKFIEYFKLCPNRTTKRNKINLIKEYIYLSDLEAYNSEPNSYQHKLWVTLIKKIKL</sequence>
<dbReference type="AlphaFoldDB" id="Q8HQ86"/>
<feature type="non-terminal residue" evidence="2">
    <location>
        <position position="1"/>
    </location>
</feature>
<feature type="domain" description="Homing endonuclease LAGLIDADG" evidence="1">
    <location>
        <begin position="91"/>
        <end position="172"/>
    </location>
</feature>
<evidence type="ECO:0000313" key="2">
    <source>
        <dbReference type="EMBL" id="AAN31944.2"/>
    </source>
</evidence>
<dbReference type="GO" id="GO:0004519">
    <property type="term" value="F:endonuclease activity"/>
    <property type="evidence" value="ECO:0007669"/>
    <property type="project" value="InterPro"/>
</dbReference>
<reference evidence="2" key="1">
    <citation type="journal article" date="2000" name="Trends Biochem. Sci.">
        <title>A novel motif for identifying rps3 homologs in fungal mitochondrial genomes.</title>
        <authorList>
            <person name="Bullerwell C.E."/>
            <person name="Burger G."/>
            <person name="Lang B.F."/>
        </authorList>
    </citation>
    <scope>NUCLEOTIDE SEQUENCE</scope>
</reference>
<dbReference type="RefSeq" id="NP_700369.1">
    <property type="nucleotide sequence ID" value="NC_004312.1"/>
</dbReference>
<keyword evidence="2" id="KW-0496">Mitochondrion</keyword>
<dbReference type="InterPro" id="IPR004860">
    <property type="entry name" value="LAGLIDADG_dom"/>
</dbReference>
<feature type="domain" description="Homing endonuclease LAGLIDADG" evidence="1">
    <location>
        <begin position="198"/>
        <end position="287"/>
    </location>
</feature>
<name>Q8HQ86_SCHOT</name>
<dbReference type="PANTHER" id="PTHR37520">
    <property type="entry name" value="INTRON-ENCODED DNA ENDONUCLEASE AI2A-RELATED"/>
    <property type="match status" value="1"/>
</dbReference>
<dbReference type="Gene3D" id="3.10.28.10">
    <property type="entry name" value="Homing endonucleases"/>
    <property type="match status" value="2"/>
</dbReference>
<reference evidence="2" key="2">
    <citation type="journal article" date="2003" name="Nucleic Acids Res.">
        <title>A comparison of three fission yeast mitochondrial genomes.</title>
        <authorList>
            <person name="Bullerwell C.E."/>
            <person name="Leigh J."/>
            <person name="Forget L."/>
            <person name="Lang B.F."/>
        </authorList>
    </citation>
    <scope>NUCLEOTIDE SEQUENCE</scope>
</reference>
<protein>
    <submittedName>
        <fullName evidence="2">ORF317</fullName>
    </submittedName>
</protein>
<dbReference type="PANTHER" id="PTHR37520:SF1">
    <property type="entry name" value="INTRON-ENCODED DNA ENDONUCLEASE AI2A-RELATED"/>
    <property type="match status" value="1"/>
</dbReference>
<accession>Q8HQ86</accession>
<geneLocation type="mitochondrion" evidence="2"/>
<dbReference type="Pfam" id="PF00961">
    <property type="entry name" value="LAGLIDADG_1"/>
    <property type="match status" value="2"/>
</dbReference>
<dbReference type="GeneID" id="805304"/>
<dbReference type="SUPFAM" id="SSF55608">
    <property type="entry name" value="Homing endonucleases"/>
    <property type="match status" value="2"/>
</dbReference>
<proteinExistence type="predicted"/>
<dbReference type="EMBL" id="AF275271">
    <property type="protein sequence ID" value="AAN31944.2"/>
    <property type="molecule type" value="Genomic_DNA"/>
</dbReference>
<dbReference type="InterPro" id="IPR027434">
    <property type="entry name" value="Homing_endonucl"/>
</dbReference>
<evidence type="ECO:0000259" key="1">
    <source>
        <dbReference type="Pfam" id="PF00961"/>
    </source>
</evidence>
<organism evidence="2">
    <name type="scientific">Schizosaccharomyces octosporus</name>
    <name type="common">Fission yeast</name>
    <name type="synonym">Octosporomyces octosporus</name>
    <dbReference type="NCBI Taxonomy" id="4899"/>
    <lineage>
        <taxon>Eukaryota</taxon>
        <taxon>Fungi</taxon>
        <taxon>Dikarya</taxon>
        <taxon>Ascomycota</taxon>
        <taxon>Taphrinomycotina</taxon>
        <taxon>Schizosaccharomycetes</taxon>
        <taxon>Schizosaccharomycetales</taxon>
        <taxon>Schizosaccharomycetaceae</taxon>
        <taxon>Schizosaccharomyces</taxon>
    </lineage>
</organism>